<protein>
    <submittedName>
        <fullName evidence="1">Uncharacterized protein</fullName>
    </submittedName>
</protein>
<evidence type="ECO:0000313" key="1">
    <source>
        <dbReference type="EMBL" id="GAA6198696.1"/>
    </source>
</evidence>
<keyword evidence="2" id="KW-1185">Reference proteome</keyword>
<dbReference type="Proteomes" id="UP001441944">
    <property type="component" value="Unassembled WGS sequence"/>
</dbReference>
<sequence>MNKKSKLDRLAHKLRLWLPVVYFLLRITTEIADLVSKAVNYARPLRKLQPLV</sequence>
<organism evidence="1 2">
    <name type="scientific">Pseudophaeobacter arcticus</name>
    <dbReference type="NCBI Taxonomy" id="385492"/>
    <lineage>
        <taxon>Bacteria</taxon>
        <taxon>Pseudomonadati</taxon>
        <taxon>Pseudomonadota</taxon>
        <taxon>Alphaproteobacteria</taxon>
        <taxon>Rhodobacterales</taxon>
        <taxon>Paracoccaceae</taxon>
        <taxon>Pseudophaeobacter</taxon>
    </lineage>
</organism>
<dbReference type="EMBL" id="BAABWU010000028">
    <property type="protein sequence ID" value="GAA6198696.1"/>
    <property type="molecule type" value="Genomic_DNA"/>
</dbReference>
<accession>A0ABQ0AS32</accession>
<reference evidence="1 2" key="1">
    <citation type="submission" date="2024-04" db="EMBL/GenBank/DDBJ databases">
        <title>Draft genome sequence of Pseudophaeobacter arcticus NBRC 116598.</title>
        <authorList>
            <person name="Miyakawa T."/>
            <person name="Kusuya Y."/>
            <person name="Miura T."/>
        </authorList>
    </citation>
    <scope>NUCLEOTIDE SEQUENCE [LARGE SCALE GENOMIC DNA]</scope>
    <source>
        <strain evidence="1 2">SU-CL00105</strain>
    </source>
</reference>
<gene>
    <name evidence="1" type="ORF">NBRC116598_41410</name>
</gene>
<evidence type="ECO:0000313" key="2">
    <source>
        <dbReference type="Proteomes" id="UP001441944"/>
    </source>
</evidence>
<name>A0ABQ0AS32_9RHOB</name>
<proteinExistence type="predicted"/>
<comment type="caution">
    <text evidence="1">The sequence shown here is derived from an EMBL/GenBank/DDBJ whole genome shotgun (WGS) entry which is preliminary data.</text>
</comment>